<dbReference type="InterPro" id="IPR007345">
    <property type="entry name" value="Polysacch_pyruvyl_Trfase"/>
</dbReference>
<gene>
    <name evidence="2" type="ORF">A2462_01085</name>
</gene>
<dbReference type="PANTHER" id="PTHR36836">
    <property type="entry name" value="COLANIC ACID BIOSYNTHESIS PROTEIN WCAK"/>
    <property type="match status" value="1"/>
</dbReference>
<evidence type="ECO:0000313" key="2">
    <source>
        <dbReference type="EMBL" id="OGC34119.1"/>
    </source>
</evidence>
<sequence>MKILVSGYYGFGNLGDEAILASIIEGFGGYDKEIKLTVLSQNPEQTSSCHCIPAINRNKVRETIKALRDCDVFLSGGGGLLQDKTSSRSLLYYLGLIRLAKLLGKKVYVFAQGIGPIKSRVNQLLLKNTLEKVDLITVRDNNSFIYLNQLKLKNPKILNTADATFILEPEEGQPLLEQAGIKKNKQRLIGFSLRNLTKAKLPVETLAGLADNLAETLQAKIIFIPCQRSTDIEVINQVMNKMTSSAAVISREYRPRELLAIITQLDLVVGMRLHCLIFSALARVPAIGLAYDPKVTSFMEEVSLPCFEIKDLVPTEIVLTAKELLDNSVGIKQSLDFSLRKLQAKARLNFGMIELMANN</sequence>
<protein>
    <submittedName>
        <fullName evidence="2">Polysaccharide pyruvyl transferase CsaB</fullName>
    </submittedName>
</protein>
<keyword evidence="2" id="KW-0808">Transferase</keyword>
<dbReference type="GO" id="GO:0016740">
    <property type="term" value="F:transferase activity"/>
    <property type="evidence" value="ECO:0007669"/>
    <property type="project" value="UniProtKB-KW"/>
</dbReference>
<evidence type="ECO:0000259" key="1">
    <source>
        <dbReference type="Pfam" id="PF04230"/>
    </source>
</evidence>
<dbReference type="AlphaFoldDB" id="A0A1F4TNG9"/>
<comment type="caution">
    <text evidence="2">The sequence shown here is derived from an EMBL/GenBank/DDBJ whole genome shotgun (WGS) entry which is preliminary data.</text>
</comment>
<dbReference type="NCBIfam" id="TIGR03609">
    <property type="entry name" value="S_layer_CsaB"/>
    <property type="match status" value="1"/>
</dbReference>
<feature type="domain" description="Polysaccharide pyruvyl transferase" evidence="1">
    <location>
        <begin position="13"/>
        <end position="293"/>
    </location>
</feature>
<dbReference type="Gene3D" id="3.40.50.2000">
    <property type="entry name" value="Glycogen Phosphorylase B"/>
    <property type="match status" value="1"/>
</dbReference>
<accession>A0A1F4TNG9</accession>
<dbReference type="InterPro" id="IPR019896">
    <property type="entry name" value="Polysacch_pyruvyl_Trfase_CsaB"/>
</dbReference>
<dbReference type="PANTHER" id="PTHR36836:SF1">
    <property type="entry name" value="COLANIC ACID BIOSYNTHESIS PROTEIN WCAK"/>
    <property type="match status" value="1"/>
</dbReference>
<proteinExistence type="predicted"/>
<name>A0A1F4TNG9_UNCSA</name>
<reference evidence="2 3" key="1">
    <citation type="journal article" date="2016" name="Nat. Commun.">
        <title>Thousands of microbial genomes shed light on interconnected biogeochemical processes in an aquifer system.</title>
        <authorList>
            <person name="Anantharaman K."/>
            <person name="Brown C.T."/>
            <person name="Hug L.A."/>
            <person name="Sharon I."/>
            <person name="Castelle C.J."/>
            <person name="Probst A.J."/>
            <person name="Thomas B.C."/>
            <person name="Singh A."/>
            <person name="Wilkins M.J."/>
            <person name="Karaoz U."/>
            <person name="Brodie E.L."/>
            <person name="Williams K.H."/>
            <person name="Hubbard S.S."/>
            <person name="Banfield J.F."/>
        </authorList>
    </citation>
    <scope>NUCLEOTIDE SEQUENCE [LARGE SCALE GENOMIC DNA]</scope>
</reference>
<dbReference type="EMBL" id="MEUI01000022">
    <property type="protein sequence ID" value="OGC34119.1"/>
    <property type="molecule type" value="Genomic_DNA"/>
</dbReference>
<evidence type="ECO:0000313" key="3">
    <source>
        <dbReference type="Proteomes" id="UP000177309"/>
    </source>
</evidence>
<dbReference type="Pfam" id="PF04230">
    <property type="entry name" value="PS_pyruv_trans"/>
    <property type="match status" value="1"/>
</dbReference>
<dbReference type="Proteomes" id="UP000177309">
    <property type="component" value="Unassembled WGS sequence"/>
</dbReference>
<organism evidence="2 3">
    <name type="scientific">candidate division WOR-1 bacterium RIFOXYC2_FULL_41_25</name>
    <dbReference type="NCBI Taxonomy" id="1802586"/>
    <lineage>
        <taxon>Bacteria</taxon>
        <taxon>Bacillati</taxon>
        <taxon>Saganbacteria</taxon>
    </lineage>
</organism>